<proteinExistence type="predicted"/>
<sequence length="673" mass="72665">MAMSVPKSGYARFMKEGAMHFKGMEEAVSRNIKACMELALQTRSSYGPNGMNKMVINRLEKLLVTNDAASILNELEVHHPAARILVLAAQMQEKQIGDCTNMVVIFAASLLEQASQLLSMGIKPIEIASGYEKALAKAEEILPKLVIGKAEDLYNVHLVKTYLLPSITSKQAGNHDFVAGLAADACVKTAPQNVYNFNVDNIRICKILGAGVSSSFIANGMVFKREAEGEVKQATNAKFAIFACPFDLTQTETKGTILMNTADDLLKFSNTEEASVEQKVKEMAEAGVSVVVAAGKFGDLYIHFLNKYKVMGVRLTSKFDLRRLCLTLGAQAQAIICAPPEDSLGKCDNVFIKEIGDTQTVIFDKQSAASKVVTVIVRGSSQSILDDVERAIDDGVNIFKALTKDNRLLAGAGATEIELSRQIQLFGETQSGLEQYSIRKFATALDVLPKQLAENCGVKTTEVLANLYAAHQNGSTNEGIDVLNSMKTTEALANLYAAHQNGSTNEEIDVLNSMKTTEALANLYAAHQNGSTNEGIDVLNSMKTTEALANLYAAHQNGSTNEGIDVLNSMKTTEALANLYAAHQNGSTNEGIDVLNSMKTTEALANLYAAHQNGSTNEGIDVLNSKLVNAKETGIYDLFNGKLWALKLATNAACSILKIDQVVFKFSLLSNLI</sequence>
<dbReference type="Proteomes" id="UP001497535">
    <property type="component" value="Unassembled WGS sequence"/>
</dbReference>
<gene>
    <name evidence="1" type="ORF">MENTE1834_LOCUS38687</name>
</gene>
<keyword evidence="2" id="KW-1185">Reference proteome</keyword>
<reference evidence="1" key="1">
    <citation type="submission" date="2023-11" db="EMBL/GenBank/DDBJ databases">
        <authorList>
            <person name="Poullet M."/>
        </authorList>
    </citation>
    <scope>NUCLEOTIDE SEQUENCE</scope>
    <source>
        <strain evidence="1">E1834</strain>
    </source>
</reference>
<protein>
    <submittedName>
        <fullName evidence="1">Uncharacterized protein</fullName>
    </submittedName>
</protein>
<dbReference type="EMBL" id="CAVMJV010000084">
    <property type="protein sequence ID" value="CAK5090877.1"/>
    <property type="molecule type" value="Genomic_DNA"/>
</dbReference>
<evidence type="ECO:0000313" key="2">
    <source>
        <dbReference type="Proteomes" id="UP001497535"/>
    </source>
</evidence>
<accession>A0ACB1AK06</accession>
<organism evidence="1 2">
    <name type="scientific">Meloidogyne enterolobii</name>
    <name type="common">Root-knot nematode worm</name>
    <name type="synonym">Meloidogyne mayaguensis</name>
    <dbReference type="NCBI Taxonomy" id="390850"/>
    <lineage>
        <taxon>Eukaryota</taxon>
        <taxon>Metazoa</taxon>
        <taxon>Ecdysozoa</taxon>
        <taxon>Nematoda</taxon>
        <taxon>Chromadorea</taxon>
        <taxon>Rhabditida</taxon>
        <taxon>Tylenchina</taxon>
        <taxon>Tylenchomorpha</taxon>
        <taxon>Tylenchoidea</taxon>
        <taxon>Meloidogynidae</taxon>
        <taxon>Meloidogyninae</taxon>
        <taxon>Meloidogyne</taxon>
    </lineage>
</organism>
<name>A0ACB1AK06_MELEN</name>
<evidence type="ECO:0000313" key="1">
    <source>
        <dbReference type="EMBL" id="CAK5090877.1"/>
    </source>
</evidence>
<comment type="caution">
    <text evidence="1">The sequence shown here is derived from an EMBL/GenBank/DDBJ whole genome shotgun (WGS) entry which is preliminary data.</text>
</comment>